<dbReference type="AlphaFoldDB" id="A0A2J6PLM0"/>
<reference evidence="10 11" key="1">
    <citation type="submission" date="2016-05" db="EMBL/GenBank/DDBJ databases">
        <title>A degradative enzymes factory behind the ericoid mycorrhizal symbiosis.</title>
        <authorList>
            <consortium name="DOE Joint Genome Institute"/>
            <person name="Martino E."/>
            <person name="Morin E."/>
            <person name="Grelet G."/>
            <person name="Kuo A."/>
            <person name="Kohler A."/>
            <person name="Daghino S."/>
            <person name="Barry K."/>
            <person name="Choi C."/>
            <person name="Cichocki N."/>
            <person name="Clum A."/>
            <person name="Copeland A."/>
            <person name="Hainaut M."/>
            <person name="Haridas S."/>
            <person name="Labutti K."/>
            <person name="Lindquist E."/>
            <person name="Lipzen A."/>
            <person name="Khouja H.-R."/>
            <person name="Murat C."/>
            <person name="Ohm R."/>
            <person name="Olson A."/>
            <person name="Spatafora J."/>
            <person name="Veneault-Fourrey C."/>
            <person name="Henrissat B."/>
            <person name="Grigoriev I."/>
            <person name="Martin F."/>
            <person name="Perotto S."/>
        </authorList>
    </citation>
    <scope>NUCLEOTIDE SEQUENCE [LARGE SCALE GENOMIC DNA]</scope>
    <source>
        <strain evidence="10 11">UAMH 7357</strain>
    </source>
</reference>
<dbReference type="GO" id="GO:0046872">
    <property type="term" value="F:metal ion binding"/>
    <property type="evidence" value="ECO:0007669"/>
    <property type="project" value="InterPro"/>
</dbReference>
<evidence type="ECO:0000256" key="7">
    <source>
        <dbReference type="SAM" id="MobiDB-lite"/>
    </source>
</evidence>
<evidence type="ECO:0000256" key="4">
    <source>
        <dbReference type="ARBA" id="ARBA00022741"/>
    </source>
</evidence>
<keyword evidence="3" id="KW-0436">Ligase</keyword>
<evidence type="ECO:0000256" key="2">
    <source>
        <dbReference type="ARBA" id="ARBA00013047"/>
    </source>
</evidence>
<dbReference type="InterPro" id="IPR016188">
    <property type="entry name" value="PurM-like_N"/>
</dbReference>
<dbReference type="GO" id="GO:0005524">
    <property type="term" value="F:ATP binding"/>
    <property type="evidence" value="ECO:0007669"/>
    <property type="project" value="UniProtKB-KW"/>
</dbReference>
<dbReference type="EMBL" id="KZ613519">
    <property type="protein sequence ID" value="PMD14766.1"/>
    <property type="molecule type" value="Genomic_DNA"/>
</dbReference>
<accession>A0A2J6PLM0</accession>
<comment type="pathway">
    <text evidence="1">Purine metabolism; IMP biosynthesis via de novo pathway; 5-amino-1-(5-phospho-D-ribosyl)imidazole from N(2)-formyl-N(1)-(5-phospho-D-ribosyl)glycinamide: step 2/2.</text>
</comment>
<feature type="region of interest" description="Disordered" evidence="7">
    <location>
        <begin position="29"/>
        <end position="52"/>
    </location>
</feature>
<evidence type="ECO:0000313" key="11">
    <source>
        <dbReference type="Proteomes" id="UP000235672"/>
    </source>
</evidence>
<dbReference type="STRING" id="1745343.A0A2J6PLM0"/>
<evidence type="ECO:0000256" key="1">
    <source>
        <dbReference type="ARBA" id="ARBA00004686"/>
    </source>
</evidence>
<dbReference type="GO" id="GO:0004641">
    <property type="term" value="F:phosphoribosylformylglycinamidine cyclo-ligase activity"/>
    <property type="evidence" value="ECO:0007669"/>
    <property type="project" value="UniProtKB-EC"/>
</dbReference>
<feature type="domain" description="PurM-like N-terminal" evidence="8">
    <location>
        <begin position="70"/>
        <end position="158"/>
    </location>
</feature>
<dbReference type="InterPro" id="IPR023696">
    <property type="entry name" value="Ureohydrolase_dom_sf"/>
</dbReference>
<dbReference type="GO" id="GO:0006189">
    <property type="term" value="P:'de novo' IMP biosynthetic process"/>
    <property type="evidence" value="ECO:0007669"/>
    <property type="project" value="UniProtKB-UniPathway"/>
</dbReference>
<proteinExistence type="inferred from homology"/>
<dbReference type="InterPro" id="IPR006035">
    <property type="entry name" value="Ureohydrolase"/>
</dbReference>
<dbReference type="PANTHER" id="PTHR10520:SF12">
    <property type="entry name" value="TRIFUNCTIONAL PURINE BIOSYNTHETIC PROTEIN ADENOSINE-3"/>
    <property type="match status" value="1"/>
</dbReference>
<dbReference type="InterPro" id="IPR004733">
    <property type="entry name" value="PurM_cligase"/>
</dbReference>
<evidence type="ECO:0000256" key="5">
    <source>
        <dbReference type="ARBA" id="ARBA00022840"/>
    </source>
</evidence>
<dbReference type="Gene3D" id="3.40.800.10">
    <property type="entry name" value="Ureohydrolase domain"/>
    <property type="match status" value="1"/>
</dbReference>
<comment type="similarity">
    <text evidence="6">Belongs to the arginase family.</text>
</comment>
<dbReference type="Pfam" id="PF00586">
    <property type="entry name" value="AIRS"/>
    <property type="match status" value="1"/>
</dbReference>
<evidence type="ECO:0000256" key="3">
    <source>
        <dbReference type="ARBA" id="ARBA00022598"/>
    </source>
</evidence>
<dbReference type="Gene3D" id="3.30.1330.10">
    <property type="entry name" value="PurM-like, N-terminal domain"/>
    <property type="match status" value="1"/>
</dbReference>
<keyword evidence="11" id="KW-1185">Reference proteome</keyword>
<dbReference type="PROSITE" id="PS51409">
    <property type="entry name" value="ARGINASE_2"/>
    <property type="match status" value="1"/>
</dbReference>
<dbReference type="Pfam" id="PF00491">
    <property type="entry name" value="Arginase"/>
    <property type="match status" value="1"/>
</dbReference>
<sequence>MERIGTKRPVYLSMDINILDPGLAPGTGIPEAGGWTSTRTARRPGTDTEIGGFSSEVDLEQASYSGTPIIVGTIDSVGTKLAITQIMEKHNTVSIDLVTMNINDLIVQSTEPLIFLDYYNYSKLIQKNATIFVEGVIVGYREANCALVSNETAEIPAGIAIGIIYKEFRFPQLSSIIEGDILLSLVSNGVHSNGFSLIRRTLAYHGCGGLTENIPRILPAHLCTEVDVTSWTLPLVFKWLKQTGNVSTAEMGRTFNTGIGMVAVISTENATQVRDELEASGEKVFIIGRLIARAGEGYILRDLES</sequence>
<dbReference type="GO" id="GO:0004637">
    <property type="term" value="F:phosphoribosylamine-glycine ligase activity"/>
    <property type="evidence" value="ECO:0007669"/>
    <property type="project" value="TreeGrafter"/>
</dbReference>
<dbReference type="InterPro" id="IPR036676">
    <property type="entry name" value="PurM-like_C_sf"/>
</dbReference>
<dbReference type="OrthoDB" id="2018833at2759"/>
<dbReference type="Pfam" id="PF02769">
    <property type="entry name" value="AIRS_C"/>
    <property type="match status" value="1"/>
</dbReference>
<dbReference type="InterPro" id="IPR036921">
    <property type="entry name" value="PurM-like_N_sf"/>
</dbReference>
<dbReference type="GO" id="GO:0046084">
    <property type="term" value="P:adenine biosynthetic process"/>
    <property type="evidence" value="ECO:0007669"/>
    <property type="project" value="TreeGrafter"/>
</dbReference>
<evidence type="ECO:0000259" key="9">
    <source>
        <dbReference type="Pfam" id="PF02769"/>
    </source>
</evidence>
<protein>
    <recommendedName>
        <fullName evidence="2">phosphoribosylformylglycinamidine cyclo-ligase</fullName>
        <ecNumber evidence="2">6.3.3.1</ecNumber>
    </recommendedName>
</protein>
<dbReference type="PANTHER" id="PTHR10520">
    <property type="entry name" value="TRIFUNCTIONAL PURINE BIOSYNTHETIC PROTEIN ADENOSINE-3-RELATED"/>
    <property type="match status" value="1"/>
</dbReference>
<keyword evidence="5" id="KW-0067">ATP-binding</keyword>
<dbReference type="EC" id="6.3.3.1" evidence="2"/>
<dbReference type="SUPFAM" id="SSF55326">
    <property type="entry name" value="PurM N-terminal domain-like"/>
    <property type="match status" value="1"/>
</dbReference>
<dbReference type="SUPFAM" id="SSF52768">
    <property type="entry name" value="Arginase/deacetylase"/>
    <property type="match status" value="1"/>
</dbReference>
<dbReference type="Gene3D" id="3.90.650.10">
    <property type="entry name" value="PurM-like C-terminal domain"/>
    <property type="match status" value="2"/>
</dbReference>
<dbReference type="InterPro" id="IPR010918">
    <property type="entry name" value="PurM-like_C_dom"/>
</dbReference>
<dbReference type="UniPathway" id="UPA00074">
    <property type="reaction ID" value="UER00129"/>
</dbReference>
<name>A0A2J6PLM0_9HELO</name>
<dbReference type="GO" id="GO:0005829">
    <property type="term" value="C:cytosol"/>
    <property type="evidence" value="ECO:0007669"/>
    <property type="project" value="TreeGrafter"/>
</dbReference>
<gene>
    <name evidence="10" type="ORF">NA56DRAFT_734877</name>
</gene>
<evidence type="ECO:0000259" key="8">
    <source>
        <dbReference type="Pfam" id="PF00586"/>
    </source>
</evidence>
<evidence type="ECO:0000256" key="6">
    <source>
        <dbReference type="PROSITE-ProRule" id="PRU00742"/>
    </source>
</evidence>
<organism evidence="10 11">
    <name type="scientific">Hyaloscypha hepaticicola</name>
    <dbReference type="NCBI Taxonomy" id="2082293"/>
    <lineage>
        <taxon>Eukaryota</taxon>
        <taxon>Fungi</taxon>
        <taxon>Dikarya</taxon>
        <taxon>Ascomycota</taxon>
        <taxon>Pezizomycotina</taxon>
        <taxon>Leotiomycetes</taxon>
        <taxon>Helotiales</taxon>
        <taxon>Hyaloscyphaceae</taxon>
        <taxon>Hyaloscypha</taxon>
    </lineage>
</organism>
<feature type="domain" description="PurM-like C-terminal" evidence="9">
    <location>
        <begin position="208"/>
        <end position="297"/>
    </location>
</feature>
<evidence type="ECO:0000313" key="10">
    <source>
        <dbReference type="EMBL" id="PMD14766.1"/>
    </source>
</evidence>
<keyword evidence="4" id="KW-0547">Nucleotide-binding</keyword>
<dbReference type="Proteomes" id="UP000235672">
    <property type="component" value="Unassembled WGS sequence"/>
</dbReference>
<dbReference type="SUPFAM" id="SSF56042">
    <property type="entry name" value="PurM C-terminal domain-like"/>
    <property type="match status" value="1"/>
</dbReference>